<keyword evidence="3" id="KW-0238">DNA-binding</keyword>
<dbReference type="PANTHER" id="PTHR30580:SF1">
    <property type="entry name" value="COMF OPERON PROTEIN 1"/>
    <property type="match status" value="1"/>
</dbReference>
<keyword evidence="1" id="KW-0547">Nucleotide-binding</keyword>
<evidence type="ECO:0000313" key="6">
    <source>
        <dbReference type="EMBL" id="MDV7694320.1"/>
    </source>
</evidence>
<name>A0A176TJL4_9LACO</name>
<dbReference type="GO" id="GO:0043138">
    <property type="term" value="F:3'-5' DNA helicase activity"/>
    <property type="evidence" value="ECO:0007669"/>
    <property type="project" value="TreeGrafter"/>
</dbReference>
<dbReference type="InterPro" id="IPR027417">
    <property type="entry name" value="P-loop_NTPase"/>
</dbReference>
<gene>
    <name evidence="7" type="ORF">A7K95_07835</name>
    <name evidence="6" type="ORF">GA842_05345</name>
</gene>
<dbReference type="PROSITE" id="PS51192">
    <property type="entry name" value="HELICASE_ATP_BIND_1"/>
    <property type="match status" value="1"/>
</dbReference>
<reference evidence="7 8" key="1">
    <citation type="submission" date="2016-05" db="EMBL/GenBank/DDBJ databases">
        <title>Draft genome sequence of Pediococcus parvulus 2.6, a probiotic beta-glucan producer strain.</title>
        <authorList>
            <person name="Mohedano M.L."/>
            <person name="Perez-Ramos A."/>
            <person name="Duenas M.T."/>
            <person name="Lamontanara A."/>
            <person name="Orru L."/>
            <person name="Spano G."/>
            <person name="Capozzi V."/>
            <person name="Lopez P."/>
        </authorList>
    </citation>
    <scope>NUCLEOTIDE SEQUENCE [LARGE SCALE GENOMIC DNA]</scope>
    <source>
        <strain evidence="7 8">2.6</strain>
    </source>
</reference>
<proteinExistence type="predicted"/>
<dbReference type="InterPro" id="IPR011545">
    <property type="entry name" value="DEAD/DEAH_box_helicase_dom"/>
</dbReference>
<sequence length="449" mass="51164">MEKSDFYGRLVLMSRAEKNTTFKLRKMPTMLVSEKRVRCLRCNTWLVKAQVALPHEEFYCPACIQLGRVTTLDNFFTLVEPNHFKKLDHYLTWQGQLTTSQKRCSKEVIHSFQQGRDHLLWAVTGAGKTEMLFPGINEALKDGKRVCLASPRVDVCLELFPRLQAAFQHVEITLLHGRQTEPYRYTQLTIATTHQLLRFYHAFDVLIIDEVDAFPYAQNKQLLFATAQAKKTTGSCLFLTATPGDELLKKVHQKQLQVSYLPRRFHGFPLPEIQTKLALNWYGKIQNKKLPSAVKQFLKQCEESKRQFLLFVPHISHLEFVQKAVNQAFPKLYVTTVFSADDQRLEKVQLMRDHEVNGLITTTILERGVTFPEIDVCVLGADDDTFSSAALVQIAGRVGRSPKRPTGNVLFICAGLSRSVKKAIQQIKFVNHKAKEEENGLSAVSSPNT</sequence>
<keyword evidence="6" id="KW-0347">Helicase</keyword>
<evidence type="ECO:0000256" key="3">
    <source>
        <dbReference type="ARBA" id="ARBA00023125"/>
    </source>
</evidence>
<dbReference type="Pfam" id="PF00270">
    <property type="entry name" value="DEAD"/>
    <property type="match status" value="1"/>
</dbReference>
<keyword evidence="2" id="KW-0067">ATP-binding</keyword>
<feature type="domain" description="Helicase ATP-binding" evidence="4">
    <location>
        <begin position="109"/>
        <end position="261"/>
    </location>
</feature>
<dbReference type="InterPro" id="IPR014001">
    <property type="entry name" value="Helicase_ATP-bd"/>
</dbReference>
<evidence type="ECO:0000313" key="8">
    <source>
        <dbReference type="Proteomes" id="UP000077280"/>
    </source>
</evidence>
<dbReference type="GO" id="GO:0006310">
    <property type="term" value="P:DNA recombination"/>
    <property type="evidence" value="ECO:0007669"/>
    <property type="project" value="TreeGrafter"/>
</dbReference>
<dbReference type="SUPFAM" id="SSF52540">
    <property type="entry name" value="P-loop containing nucleoside triphosphate hydrolases"/>
    <property type="match status" value="1"/>
</dbReference>
<evidence type="ECO:0000256" key="2">
    <source>
        <dbReference type="ARBA" id="ARBA00022840"/>
    </source>
</evidence>
<evidence type="ECO:0000313" key="7">
    <source>
        <dbReference type="EMBL" id="OAD63829.1"/>
    </source>
</evidence>
<dbReference type="GO" id="GO:0005524">
    <property type="term" value="F:ATP binding"/>
    <property type="evidence" value="ECO:0007669"/>
    <property type="project" value="UniProtKB-KW"/>
</dbReference>
<organism evidence="6 9">
    <name type="scientific">Pediococcus parvulus</name>
    <dbReference type="NCBI Taxonomy" id="54062"/>
    <lineage>
        <taxon>Bacteria</taxon>
        <taxon>Bacillati</taxon>
        <taxon>Bacillota</taxon>
        <taxon>Bacilli</taxon>
        <taxon>Lactobacillales</taxon>
        <taxon>Lactobacillaceae</taxon>
        <taxon>Pediococcus</taxon>
    </lineage>
</organism>
<dbReference type="AlphaFoldDB" id="A0A176TJL4"/>
<dbReference type="CDD" id="cd17925">
    <property type="entry name" value="DEXDc_ComFA"/>
    <property type="match status" value="1"/>
</dbReference>
<dbReference type="Gene3D" id="3.40.50.300">
    <property type="entry name" value="P-loop containing nucleotide triphosphate hydrolases"/>
    <property type="match status" value="2"/>
</dbReference>
<accession>A0A176TJL4</accession>
<comment type="caution">
    <text evidence="6">The sequence shown here is derived from an EMBL/GenBank/DDBJ whole genome shotgun (WGS) entry which is preliminary data.</text>
</comment>
<dbReference type="InterPro" id="IPR001650">
    <property type="entry name" value="Helicase_C-like"/>
</dbReference>
<dbReference type="SMART" id="SM00487">
    <property type="entry name" value="DEXDc"/>
    <property type="match status" value="1"/>
</dbReference>
<evidence type="ECO:0000259" key="5">
    <source>
        <dbReference type="PROSITE" id="PS51194"/>
    </source>
</evidence>
<dbReference type="EMBL" id="LXND01000054">
    <property type="protein sequence ID" value="OAD63829.1"/>
    <property type="molecule type" value="Genomic_DNA"/>
</dbReference>
<dbReference type="GO" id="GO:0006270">
    <property type="term" value="P:DNA replication initiation"/>
    <property type="evidence" value="ECO:0007669"/>
    <property type="project" value="TreeGrafter"/>
</dbReference>
<evidence type="ECO:0000259" key="4">
    <source>
        <dbReference type="PROSITE" id="PS51192"/>
    </source>
</evidence>
<dbReference type="Proteomes" id="UP000077280">
    <property type="component" value="Unassembled WGS sequence"/>
</dbReference>
<reference evidence="6" key="2">
    <citation type="submission" date="2019-10" db="EMBL/GenBank/DDBJ databases">
        <title>Malate fermentation in French cider.</title>
        <authorList>
            <person name="Cousin F.J."/>
            <person name="Medina Fernandez S."/>
            <person name="Misery B."/>
            <person name="Laplace J.-M."/>
            <person name="Cretenet M."/>
        </authorList>
    </citation>
    <scope>NUCLEOTIDE SEQUENCE</scope>
    <source>
        <strain evidence="6">UCMA15901</strain>
    </source>
</reference>
<dbReference type="RefSeq" id="WP_057784330.1">
    <property type="nucleotide sequence ID" value="NZ_BJWE01000004.1"/>
</dbReference>
<evidence type="ECO:0000256" key="1">
    <source>
        <dbReference type="ARBA" id="ARBA00022741"/>
    </source>
</evidence>
<keyword evidence="6" id="KW-0378">Hydrolase</keyword>
<protein>
    <submittedName>
        <fullName evidence="7">Competence protein ComF</fullName>
    </submittedName>
    <submittedName>
        <fullName evidence="6">DEAD/DEAH box helicase</fullName>
    </submittedName>
</protein>
<dbReference type="GO" id="GO:0006302">
    <property type="term" value="P:double-strand break repair"/>
    <property type="evidence" value="ECO:0007669"/>
    <property type="project" value="TreeGrafter"/>
</dbReference>
<dbReference type="PANTHER" id="PTHR30580">
    <property type="entry name" value="PRIMOSOMAL PROTEIN N"/>
    <property type="match status" value="1"/>
</dbReference>
<dbReference type="EMBL" id="WERX01000014">
    <property type="protein sequence ID" value="MDV7694320.1"/>
    <property type="molecule type" value="Genomic_DNA"/>
</dbReference>
<dbReference type="GeneID" id="93382598"/>
<dbReference type="Proteomes" id="UP001275867">
    <property type="component" value="Unassembled WGS sequence"/>
</dbReference>
<dbReference type="Pfam" id="PF00271">
    <property type="entry name" value="Helicase_C"/>
    <property type="match status" value="1"/>
</dbReference>
<keyword evidence="8" id="KW-1185">Reference proteome</keyword>
<feature type="domain" description="Helicase C-terminal" evidence="5">
    <location>
        <begin position="293"/>
        <end position="442"/>
    </location>
</feature>
<evidence type="ECO:0000313" key="9">
    <source>
        <dbReference type="Proteomes" id="UP001275867"/>
    </source>
</evidence>
<dbReference type="GO" id="GO:0003677">
    <property type="term" value="F:DNA binding"/>
    <property type="evidence" value="ECO:0007669"/>
    <property type="project" value="UniProtKB-KW"/>
</dbReference>
<dbReference type="OrthoDB" id="2077914at2"/>
<dbReference type="PROSITE" id="PS51194">
    <property type="entry name" value="HELICASE_CTER"/>
    <property type="match status" value="1"/>
</dbReference>
<dbReference type="SMART" id="SM00490">
    <property type="entry name" value="HELICc"/>
    <property type="match status" value="1"/>
</dbReference>